<gene>
    <name evidence="1" type="ORF">LMG28138_01837</name>
</gene>
<name>A0A6S7B1C8_9BURK</name>
<accession>A0A6S7B1C8</accession>
<dbReference type="AlphaFoldDB" id="A0A6S7B1C8"/>
<evidence type="ECO:0000313" key="1">
    <source>
        <dbReference type="EMBL" id="CAB3784578.1"/>
    </source>
</evidence>
<dbReference type="Proteomes" id="UP000494115">
    <property type="component" value="Unassembled WGS sequence"/>
</dbReference>
<protein>
    <submittedName>
        <fullName evidence="1">Uncharacterized protein</fullName>
    </submittedName>
</protein>
<organism evidence="1 2">
    <name type="scientific">Pararobbsia alpina</name>
    <dbReference type="NCBI Taxonomy" id="621374"/>
    <lineage>
        <taxon>Bacteria</taxon>
        <taxon>Pseudomonadati</taxon>
        <taxon>Pseudomonadota</taxon>
        <taxon>Betaproteobacteria</taxon>
        <taxon>Burkholderiales</taxon>
        <taxon>Burkholderiaceae</taxon>
        <taxon>Pararobbsia</taxon>
    </lineage>
</organism>
<dbReference type="EMBL" id="CADIKM010000006">
    <property type="protein sequence ID" value="CAB3784578.1"/>
    <property type="molecule type" value="Genomic_DNA"/>
</dbReference>
<dbReference type="RefSeq" id="WP_175104437.1">
    <property type="nucleotide sequence ID" value="NZ_CADIKM010000006.1"/>
</dbReference>
<sequence length="58" mass="6664">MAITYQADEFKTDVRLDGKKIGEIRKVPDGFQYFPKGQKKGGFIYSTQDNCRKSLEES</sequence>
<evidence type="ECO:0000313" key="2">
    <source>
        <dbReference type="Proteomes" id="UP000494115"/>
    </source>
</evidence>
<proteinExistence type="predicted"/>
<reference evidence="1 2" key="1">
    <citation type="submission" date="2020-04" db="EMBL/GenBank/DDBJ databases">
        <authorList>
            <person name="De Canck E."/>
        </authorList>
    </citation>
    <scope>NUCLEOTIDE SEQUENCE [LARGE SCALE GENOMIC DNA]</scope>
    <source>
        <strain evidence="1 2">LMG 28138</strain>
    </source>
</reference>
<keyword evidence="2" id="KW-1185">Reference proteome</keyword>